<dbReference type="EMBL" id="HBUE01009455">
    <property type="protein sequence ID" value="CAG6447604.1"/>
    <property type="molecule type" value="Transcribed_RNA"/>
</dbReference>
<reference evidence="1" key="1">
    <citation type="submission" date="2021-05" db="EMBL/GenBank/DDBJ databases">
        <authorList>
            <person name="Alioto T."/>
            <person name="Alioto T."/>
            <person name="Gomez Garrido J."/>
        </authorList>
    </citation>
    <scope>NUCLEOTIDE SEQUENCE</scope>
</reference>
<evidence type="ECO:0000313" key="1">
    <source>
        <dbReference type="EMBL" id="CAG6447604.1"/>
    </source>
</evidence>
<sequence>MMEPMNVNDYDNTVIIKLTVVQENGNSEHMLQRHGIRNLTSDSIVSKSELRFPEVRKWRDTHLYWIDDVGDHVFVDDSADLKCLARFVHTQATPRATPKMLHFVLQRNRAQQMPAKVLFSVEKK</sequence>
<accession>A0A8D8A1H6</accession>
<dbReference type="AlphaFoldDB" id="A0A8D8A1H6"/>
<organism evidence="1">
    <name type="scientific">Culex pipiens</name>
    <name type="common">House mosquito</name>
    <dbReference type="NCBI Taxonomy" id="7175"/>
    <lineage>
        <taxon>Eukaryota</taxon>
        <taxon>Metazoa</taxon>
        <taxon>Ecdysozoa</taxon>
        <taxon>Arthropoda</taxon>
        <taxon>Hexapoda</taxon>
        <taxon>Insecta</taxon>
        <taxon>Pterygota</taxon>
        <taxon>Neoptera</taxon>
        <taxon>Endopterygota</taxon>
        <taxon>Diptera</taxon>
        <taxon>Nematocera</taxon>
        <taxon>Culicoidea</taxon>
        <taxon>Culicidae</taxon>
        <taxon>Culicinae</taxon>
        <taxon>Culicini</taxon>
        <taxon>Culex</taxon>
        <taxon>Culex</taxon>
    </lineage>
</organism>
<name>A0A8D8A1H6_CULPI</name>
<proteinExistence type="predicted"/>
<dbReference type="EMBL" id="HBUE01009456">
    <property type="protein sequence ID" value="CAG6447605.1"/>
    <property type="molecule type" value="Transcribed_RNA"/>
</dbReference>
<dbReference type="EMBL" id="HBUE01009457">
    <property type="protein sequence ID" value="CAG6447606.1"/>
    <property type="molecule type" value="Transcribed_RNA"/>
</dbReference>
<protein>
    <submittedName>
        <fullName evidence="1">(northern house mosquito) hypothetical protein</fullName>
    </submittedName>
</protein>